<accession>A0ABC8KZ96</accession>
<dbReference type="AlphaFoldDB" id="A0ABC8KZ96"/>
<proteinExistence type="predicted"/>
<organism evidence="1 2">
    <name type="scientific">Eruca vesicaria subsp. sativa</name>
    <name type="common">Garden rocket</name>
    <name type="synonym">Eruca sativa</name>
    <dbReference type="NCBI Taxonomy" id="29727"/>
    <lineage>
        <taxon>Eukaryota</taxon>
        <taxon>Viridiplantae</taxon>
        <taxon>Streptophyta</taxon>
        <taxon>Embryophyta</taxon>
        <taxon>Tracheophyta</taxon>
        <taxon>Spermatophyta</taxon>
        <taxon>Magnoliopsida</taxon>
        <taxon>eudicotyledons</taxon>
        <taxon>Gunneridae</taxon>
        <taxon>Pentapetalae</taxon>
        <taxon>rosids</taxon>
        <taxon>malvids</taxon>
        <taxon>Brassicales</taxon>
        <taxon>Brassicaceae</taxon>
        <taxon>Brassiceae</taxon>
        <taxon>Eruca</taxon>
    </lineage>
</organism>
<reference evidence="1 2" key="1">
    <citation type="submission" date="2022-03" db="EMBL/GenBank/DDBJ databases">
        <authorList>
            <person name="Macdonald S."/>
            <person name="Ahmed S."/>
            <person name="Newling K."/>
        </authorList>
    </citation>
    <scope>NUCLEOTIDE SEQUENCE [LARGE SCALE GENOMIC DNA]</scope>
</reference>
<evidence type="ECO:0000313" key="1">
    <source>
        <dbReference type="EMBL" id="CAH8365154.1"/>
    </source>
</evidence>
<evidence type="ECO:0000313" key="2">
    <source>
        <dbReference type="Proteomes" id="UP001642260"/>
    </source>
</evidence>
<sequence length="159" mass="18303">MEMTSEEDERFEILSLHTAIEAFPGEIFRRVSPVSEVWGLKLLLGARSPLYVWYLYISGVAVQMVSFGQQNLEPFHVPSLIFDITDTPEKYVNWPDGATSRDSLKAVLKLPRLQNLIMQHVDHSVGELINMVQGNMHFNGHQRLQSYLSNRNMERDERG</sequence>
<dbReference type="EMBL" id="CAKOAT010390710">
    <property type="protein sequence ID" value="CAH8365154.1"/>
    <property type="molecule type" value="Genomic_DNA"/>
</dbReference>
<protein>
    <submittedName>
        <fullName evidence="1">Uncharacterized protein</fullName>
    </submittedName>
</protein>
<dbReference type="Proteomes" id="UP001642260">
    <property type="component" value="Unassembled WGS sequence"/>
</dbReference>
<comment type="caution">
    <text evidence="1">The sequence shown here is derived from an EMBL/GenBank/DDBJ whole genome shotgun (WGS) entry which is preliminary data.</text>
</comment>
<name>A0ABC8KZ96_ERUVS</name>
<keyword evidence="2" id="KW-1185">Reference proteome</keyword>
<gene>
    <name evidence="1" type="ORF">ERUC_LOCUS30325</name>
</gene>